<dbReference type="InterPro" id="IPR002885">
    <property type="entry name" value="PPR_rpt"/>
</dbReference>
<dbReference type="FunFam" id="1.25.40.10:FF:000231">
    <property type="entry name" value="Pentatricopeptide repeat-containing protein chloroplastic"/>
    <property type="match status" value="1"/>
</dbReference>
<gene>
    <name evidence="4" type="ORF">Cni_G05191</name>
</gene>
<dbReference type="InterPro" id="IPR046848">
    <property type="entry name" value="E_motif"/>
</dbReference>
<feature type="repeat" description="PPR" evidence="2">
    <location>
        <begin position="229"/>
        <end position="263"/>
    </location>
</feature>
<dbReference type="PANTHER" id="PTHR47926:SF456">
    <property type="entry name" value="PENTATRICOPEPTIDE REPEAT-CONTAINING PROTEIN ELI1, CHLOROPLASTIC"/>
    <property type="match status" value="1"/>
</dbReference>
<keyword evidence="1" id="KW-0677">Repeat</keyword>
<dbReference type="PANTHER" id="PTHR47926">
    <property type="entry name" value="PENTATRICOPEPTIDE REPEAT-CONTAINING PROTEIN"/>
    <property type="match status" value="1"/>
</dbReference>
<accession>A0AAQ3JUB4</accession>
<feature type="region of interest" description="Disordered" evidence="3">
    <location>
        <begin position="1"/>
        <end position="20"/>
    </location>
</feature>
<evidence type="ECO:0000256" key="2">
    <source>
        <dbReference type="PROSITE-ProRule" id="PRU00708"/>
    </source>
</evidence>
<dbReference type="Pfam" id="PF12854">
    <property type="entry name" value="PPR_1"/>
    <property type="match status" value="1"/>
</dbReference>
<name>A0AAQ3JUB4_9LILI</name>
<dbReference type="Proteomes" id="UP001327560">
    <property type="component" value="Chromosome 2"/>
</dbReference>
<sequence>MLPSTLSSPPVSFPPNSNTGAHVYKRRTGGAFHGANQVVPLLRRCESINQFPQIHALAVKTGQDRNPLVLFKILRLCTRLNSMDYALQIFDAIEDPDVYHYTALVEGHIALASHRGAIQLYFQMVGEHIRPDAVVISYVAKACASSLALSEGRQVHCQALKLNLSHERPIKMKLMELYGRCAEFGDAKLVFGEMPERDAVAATILISGLCDHGLVKEARAVFDSVRDKDTVCWTAIINGCARNGAANTALELFREMQTECIRPNEFTVVCVLSACSQLGALELGRWAHSYLGKYDIKLNAYVGSALIDMYSKCGNLEEAFEVFDEMPEKDVVSYNSMIAGLAMHGRCSDAVKLYKQMIRDGLRPTRITFVGVLNACSHSGLVDVGFEIFKSMTKDYGLEPQIEHYGCMVDLLARVGRLEEAYEFAKTMRIEPDHIIWGALVSACKIHNNLDLAEKVAKILIDSEAADSGTFILLSNVYSSFGKWEEAARIRAKMRGKGILKEPGCSSIEVDNEIHEFLLGDIRHPQREDIYKKLEDLNAKHRELLGYEIHPEWLVNSLNKIQMITLHITEWKTKPSLCSPSFVFHVLFIPRIEIGMVPVKTPTI</sequence>
<evidence type="ECO:0000313" key="5">
    <source>
        <dbReference type="Proteomes" id="UP001327560"/>
    </source>
</evidence>
<dbReference type="PROSITE" id="PS51375">
    <property type="entry name" value="PPR"/>
    <property type="match status" value="5"/>
</dbReference>
<dbReference type="InterPro" id="IPR011990">
    <property type="entry name" value="TPR-like_helical_dom_sf"/>
</dbReference>
<feature type="repeat" description="PPR" evidence="2">
    <location>
        <begin position="330"/>
        <end position="364"/>
    </location>
</feature>
<proteinExistence type="predicted"/>
<dbReference type="GO" id="GO:0031425">
    <property type="term" value="P:chloroplast RNA processing"/>
    <property type="evidence" value="ECO:0007669"/>
    <property type="project" value="UniProtKB-ARBA"/>
</dbReference>
<dbReference type="AlphaFoldDB" id="A0AAQ3JUB4"/>
<dbReference type="Pfam" id="PF20431">
    <property type="entry name" value="E_motif"/>
    <property type="match status" value="1"/>
</dbReference>
<evidence type="ECO:0000256" key="1">
    <source>
        <dbReference type="ARBA" id="ARBA00022737"/>
    </source>
</evidence>
<dbReference type="Pfam" id="PF13041">
    <property type="entry name" value="PPR_2"/>
    <property type="match status" value="2"/>
</dbReference>
<keyword evidence="5" id="KW-1185">Reference proteome</keyword>
<dbReference type="EMBL" id="CP136891">
    <property type="protein sequence ID" value="WOK96484.1"/>
    <property type="molecule type" value="Genomic_DNA"/>
</dbReference>
<dbReference type="NCBIfam" id="TIGR00756">
    <property type="entry name" value="PPR"/>
    <property type="match status" value="4"/>
</dbReference>
<dbReference type="InterPro" id="IPR046960">
    <property type="entry name" value="PPR_At4g14850-like_plant"/>
</dbReference>
<dbReference type="FunFam" id="1.25.40.10:FF:001050">
    <property type="entry name" value="Pentatricopeptide repeat-containing protein At2g33760"/>
    <property type="match status" value="1"/>
</dbReference>
<organism evidence="4 5">
    <name type="scientific">Canna indica</name>
    <name type="common">Indian-shot</name>
    <dbReference type="NCBI Taxonomy" id="4628"/>
    <lineage>
        <taxon>Eukaryota</taxon>
        <taxon>Viridiplantae</taxon>
        <taxon>Streptophyta</taxon>
        <taxon>Embryophyta</taxon>
        <taxon>Tracheophyta</taxon>
        <taxon>Spermatophyta</taxon>
        <taxon>Magnoliopsida</taxon>
        <taxon>Liliopsida</taxon>
        <taxon>Zingiberales</taxon>
        <taxon>Cannaceae</taxon>
        <taxon>Canna</taxon>
    </lineage>
</organism>
<feature type="repeat" description="PPR" evidence="2">
    <location>
        <begin position="467"/>
        <end position="501"/>
    </location>
</feature>
<dbReference type="GO" id="GO:0009451">
    <property type="term" value="P:RNA modification"/>
    <property type="evidence" value="ECO:0007669"/>
    <property type="project" value="InterPro"/>
</dbReference>
<evidence type="ECO:0000313" key="4">
    <source>
        <dbReference type="EMBL" id="WOK96484.1"/>
    </source>
</evidence>
<protein>
    <submittedName>
        <fullName evidence="4">Pentatricopeptide repeat-containing protein</fullName>
    </submittedName>
</protein>
<dbReference type="Pfam" id="PF01535">
    <property type="entry name" value="PPR"/>
    <property type="match status" value="2"/>
</dbReference>
<evidence type="ECO:0000256" key="3">
    <source>
        <dbReference type="SAM" id="MobiDB-lite"/>
    </source>
</evidence>
<dbReference type="GO" id="GO:0003723">
    <property type="term" value="F:RNA binding"/>
    <property type="evidence" value="ECO:0007669"/>
    <property type="project" value="InterPro"/>
</dbReference>
<feature type="compositionally biased region" description="Low complexity" evidence="3">
    <location>
        <begin position="7"/>
        <end position="18"/>
    </location>
</feature>
<dbReference type="Gene3D" id="1.25.40.10">
    <property type="entry name" value="Tetratricopeptide repeat domain"/>
    <property type="match status" value="4"/>
</dbReference>
<reference evidence="4 5" key="1">
    <citation type="submission" date="2023-10" db="EMBL/GenBank/DDBJ databases">
        <title>Chromosome-scale genome assembly provides insights into flower coloration mechanisms of Canna indica.</title>
        <authorList>
            <person name="Li C."/>
        </authorList>
    </citation>
    <scope>NUCLEOTIDE SEQUENCE [LARGE SCALE GENOMIC DNA]</scope>
    <source>
        <tissue evidence="4">Flower</tissue>
    </source>
</reference>
<feature type="repeat" description="PPR" evidence="2">
    <location>
        <begin position="299"/>
        <end position="329"/>
    </location>
</feature>
<feature type="repeat" description="PPR" evidence="2">
    <location>
        <begin position="198"/>
        <end position="228"/>
    </location>
</feature>